<evidence type="ECO:0000256" key="6">
    <source>
        <dbReference type="ARBA" id="ARBA00022643"/>
    </source>
</evidence>
<dbReference type="Gene3D" id="1.20.1440.230">
    <property type="entry name" value="NADH-ubiquinone oxidoreductase 51kDa subunit, iron-sulphur binding domain"/>
    <property type="match status" value="1"/>
</dbReference>
<dbReference type="SUPFAM" id="SSF142019">
    <property type="entry name" value="Nqo1 FMN-binding domain-like"/>
    <property type="match status" value="1"/>
</dbReference>
<gene>
    <name evidence="11" type="ORF">AFE02nite_28580</name>
</gene>
<dbReference type="SMART" id="SM00928">
    <property type="entry name" value="NADH_4Fe-4S"/>
    <property type="match status" value="1"/>
</dbReference>
<dbReference type="PANTHER" id="PTHR11780">
    <property type="entry name" value="NADH-UBIQUINONE OXIDOREDUCTASE FLAVOPROTEIN 1 NDUFV1"/>
    <property type="match status" value="1"/>
</dbReference>
<comment type="cofactor">
    <cofactor evidence="2">
        <name>[4Fe-4S] cluster</name>
        <dbReference type="ChEBI" id="CHEBI:49883"/>
    </cofactor>
</comment>
<evidence type="ECO:0000256" key="3">
    <source>
        <dbReference type="ARBA" id="ARBA00007523"/>
    </source>
</evidence>
<keyword evidence="8" id="KW-0408">Iron</keyword>
<comment type="similarity">
    <text evidence="3">Belongs to the complex I 51 kDa subunit family.</text>
</comment>
<keyword evidence="6" id="KW-0288">FMN</keyword>
<keyword evidence="5" id="KW-0285">Flavoprotein</keyword>
<dbReference type="AlphaFoldDB" id="A0A511Z101"/>
<sequence>MSAQAIAPTRPLPTPRTTRARVDLLTAEVALPATGSWVLPAPAETLAEHTARFGARPSGSPHLLGLVEEAGLTGHGGGHVPVAAKWRRTLAGRGPLTVVANGAESEPWSAKDAVLLRQHPHLVLDGLALVAEALGAARAVVWLHDDAEPAAARALARALQERAAVERRGPAVEVLVGPEHYLSGESSAIVQAVAGGPALPTARRPRPAGGPRTLVHNVETLARVALAARGLPATTTRLLTVVGPAGRLVTEVAAGSPLLDALLEAGWSAGPGHPEGVLLGGYGGTWVAWADAARARIDADDPVGRLLGAGIVAPLAPGACPVELTASIAEYLAGMSAGQCGPCIFGLPAIAASVRRLADGRPARAELPRLAADLDAVAGRGACHHPDGAVGLVRSMAAVFGAHVAAHVRHGGCPAARGAGTGVGWVR</sequence>
<keyword evidence="9" id="KW-0411">Iron-sulfur</keyword>
<dbReference type="InterPro" id="IPR037225">
    <property type="entry name" value="Nuo51_FMN-bd_sf"/>
</dbReference>
<dbReference type="GO" id="GO:0045333">
    <property type="term" value="P:cellular respiration"/>
    <property type="evidence" value="ECO:0007669"/>
    <property type="project" value="TreeGrafter"/>
</dbReference>
<dbReference type="GO" id="GO:0051539">
    <property type="term" value="F:4 iron, 4 sulfur cluster binding"/>
    <property type="evidence" value="ECO:0007669"/>
    <property type="project" value="UniProtKB-KW"/>
</dbReference>
<dbReference type="GO" id="GO:0003954">
    <property type="term" value="F:NADH dehydrogenase activity"/>
    <property type="evidence" value="ECO:0007669"/>
    <property type="project" value="TreeGrafter"/>
</dbReference>
<evidence type="ECO:0000313" key="11">
    <source>
        <dbReference type="EMBL" id="GEN81124.1"/>
    </source>
</evidence>
<reference evidence="11 12" key="1">
    <citation type="submission" date="2019-07" db="EMBL/GenBank/DDBJ databases">
        <title>Whole genome shotgun sequence of Actinotalea fermentans NBRC 105374.</title>
        <authorList>
            <person name="Hosoyama A."/>
            <person name="Uohara A."/>
            <person name="Ohji S."/>
            <person name="Ichikawa N."/>
        </authorList>
    </citation>
    <scope>NUCLEOTIDE SEQUENCE [LARGE SCALE GENOMIC DNA]</scope>
    <source>
        <strain evidence="11 12">NBRC 105374</strain>
    </source>
</reference>
<accession>A0A511Z101</accession>
<evidence type="ECO:0000313" key="12">
    <source>
        <dbReference type="Proteomes" id="UP000321484"/>
    </source>
</evidence>
<dbReference type="InterPro" id="IPR037207">
    <property type="entry name" value="Nuop51_4Fe4S-bd_sf"/>
</dbReference>
<evidence type="ECO:0000256" key="5">
    <source>
        <dbReference type="ARBA" id="ARBA00022630"/>
    </source>
</evidence>
<name>A0A511Z101_9CELL</name>
<feature type="domain" description="NADH-ubiquinone oxidoreductase 51kDa subunit iron-sulphur binding" evidence="10">
    <location>
        <begin position="322"/>
        <end position="367"/>
    </location>
</feature>
<dbReference type="EMBL" id="BJYK01000009">
    <property type="protein sequence ID" value="GEN81124.1"/>
    <property type="molecule type" value="Genomic_DNA"/>
</dbReference>
<proteinExistence type="inferred from homology"/>
<protein>
    <submittedName>
        <fullName evidence="11">NADH dehydrogenase</fullName>
    </submittedName>
</protein>
<keyword evidence="4" id="KW-0004">4Fe-4S</keyword>
<dbReference type="Proteomes" id="UP000321484">
    <property type="component" value="Unassembled WGS sequence"/>
</dbReference>
<dbReference type="Pfam" id="PF01512">
    <property type="entry name" value="Complex1_51K"/>
    <property type="match status" value="1"/>
</dbReference>
<dbReference type="Pfam" id="PF10589">
    <property type="entry name" value="NADH_4Fe-4S"/>
    <property type="match status" value="1"/>
</dbReference>
<dbReference type="PANTHER" id="PTHR11780:SF10">
    <property type="entry name" value="NADH DEHYDROGENASE [UBIQUINONE] FLAVOPROTEIN 1, MITOCHONDRIAL"/>
    <property type="match status" value="1"/>
</dbReference>
<dbReference type="Gene3D" id="3.40.50.11540">
    <property type="entry name" value="NADH-ubiquinone oxidoreductase 51kDa subunit"/>
    <property type="match status" value="1"/>
</dbReference>
<dbReference type="SUPFAM" id="SSF140490">
    <property type="entry name" value="Nqo1C-terminal domain-like"/>
    <property type="match status" value="1"/>
</dbReference>
<evidence type="ECO:0000256" key="9">
    <source>
        <dbReference type="ARBA" id="ARBA00023014"/>
    </source>
</evidence>
<dbReference type="InterPro" id="IPR019575">
    <property type="entry name" value="Nuop51_4Fe4S-bd"/>
</dbReference>
<comment type="caution">
    <text evidence="11">The sequence shown here is derived from an EMBL/GenBank/DDBJ whole genome shotgun (WGS) entry which is preliminary data.</text>
</comment>
<keyword evidence="7" id="KW-0479">Metal-binding</keyword>
<evidence type="ECO:0000259" key="10">
    <source>
        <dbReference type="SMART" id="SM00928"/>
    </source>
</evidence>
<evidence type="ECO:0000256" key="2">
    <source>
        <dbReference type="ARBA" id="ARBA00001966"/>
    </source>
</evidence>
<evidence type="ECO:0000256" key="7">
    <source>
        <dbReference type="ARBA" id="ARBA00022723"/>
    </source>
</evidence>
<evidence type="ECO:0000256" key="1">
    <source>
        <dbReference type="ARBA" id="ARBA00001917"/>
    </source>
</evidence>
<organism evidence="11 12">
    <name type="scientific">Actinotalea fermentans</name>
    <dbReference type="NCBI Taxonomy" id="43671"/>
    <lineage>
        <taxon>Bacteria</taxon>
        <taxon>Bacillati</taxon>
        <taxon>Actinomycetota</taxon>
        <taxon>Actinomycetes</taxon>
        <taxon>Micrococcales</taxon>
        <taxon>Cellulomonadaceae</taxon>
        <taxon>Actinotalea</taxon>
    </lineage>
</organism>
<dbReference type="InterPro" id="IPR011538">
    <property type="entry name" value="Nuo51_FMN-bd"/>
</dbReference>
<dbReference type="OrthoDB" id="9805533at2"/>
<keyword evidence="12" id="KW-1185">Reference proteome</keyword>
<evidence type="ECO:0000256" key="8">
    <source>
        <dbReference type="ARBA" id="ARBA00023004"/>
    </source>
</evidence>
<dbReference type="InterPro" id="IPR050837">
    <property type="entry name" value="ComplexI_51kDa_subunit"/>
</dbReference>
<comment type="cofactor">
    <cofactor evidence="1">
        <name>FMN</name>
        <dbReference type="ChEBI" id="CHEBI:58210"/>
    </cofactor>
</comment>
<dbReference type="GO" id="GO:0046872">
    <property type="term" value="F:metal ion binding"/>
    <property type="evidence" value="ECO:0007669"/>
    <property type="project" value="UniProtKB-KW"/>
</dbReference>
<evidence type="ECO:0000256" key="4">
    <source>
        <dbReference type="ARBA" id="ARBA00022485"/>
    </source>
</evidence>
<dbReference type="RefSeq" id="WP_146819869.1">
    <property type="nucleotide sequence ID" value="NZ_BJYK01000009.1"/>
</dbReference>